<keyword evidence="3" id="KW-1185">Reference proteome</keyword>
<dbReference type="Proteomes" id="UP001222325">
    <property type="component" value="Unassembled WGS sequence"/>
</dbReference>
<name>A0AAD6UHQ7_9AGAR</name>
<organism evidence="2 3">
    <name type="scientific">Mycena belliarum</name>
    <dbReference type="NCBI Taxonomy" id="1033014"/>
    <lineage>
        <taxon>Eukaryota</taxon>
        <taxon>Fungi</taxon>
        <taxon>Dikarya</taxon>
        <taxon>Basidiomycota</taxon>
        <taxon>Agaricomycotina</taxon>
        <taxon>Agaricomycetes</taxon>
        <taxon>Agaricomycetidae</taxon>
        <taxon>Agaricales</taxon>
        <taxon>Marasmiineae</taxon>
        <taxon>Mycenaceae</taxon>
        <taxon>Mycena</taxon>
    </lineage>
</organism>
<evidence type="ECO:0000313" key="2">
    <source>
        <dbReference type="EMBL" id="KAJ7103135.1"/>
    </source>
</evidence>
<reference evidence="2" key="1">
    <citation type="submission" date="2023-03" db="EMBL/GenBank/DDBJ databases">
        <title>Massive genome expansion in bonnet fungi (Mycena s.s.) driven by repeated elements and novel gene families across ecological guilds.</title>
        <authorList>
            <consortium name="Lawrence Berkeley National Laboratory"/>
            <person name="Harder C.B."/>
            <person name="Miyauchi S."/>
            <person name="Viragh M."/>
            <person name="Kuo A."/>
            <person name="Thoen E."/>
            <person name="Andreopoulos B."/>
            <person name="Lu D."/>
            <person name="Skrede I."/>
            <person name="Drula E."/>
            <person name="Henrissat B."/>
            <person name="Morin E."/>
            <person name="Kohler A."/>
            <person name="Barry K."/>
            <person name="LaButti K."/>
            <person name="Morin E."/>
            <person name="Salamov A."/>
            <person name="Lipzen A."/>
            <person name="Mereny Z."/>
            <person name="Hegedus B."/>
            <person name="Baldrian P."/>
            <person name="Stursova M."/>
            <person name="Weitz H."/>
            <person name="Taylor A."/>
            <person name="Grigoriev I.V."/>
            <person name="Nagy L.G."/>
            <person name="Martin F."/>
            <person name="Kauserud H."/>
        </authorList>
    </citation>
    <scope>NUCLEOTIDE SEQUENCE</scope>
    <source>
        <strain evidence="2">CBHHK173m</strain>
    </source>
</reference>
<sequence>MSRQYPAGPSYSDSPNASWHSHQNMPYDYPAPYDIYSGGTTAATLCESATTYSGFSGSATLSPSSDYVHSPFSFDEFDATTPLSPSTSASSSSSSGSDAPITPYYQARGGMPLPPVGMLFTPLDSTTGGREYCDSTIAESLYGYEGWEEDDATVGHRGTGIPESSPRAKHAQYDYSDALFAQTQYFNDSPGSGFPPEPPVYAPSGFATIASLAVSHPHAPDYSTVSCLSPAVLSLPPPLKLHQPQPRRSIPVVSLAALASGSENIPQLPSHFERPTSPTVSPLTLQFPSLQAQAGGSMTSSYSGVLPSPDGPPIAAYPSPCSCPECTEPYSIL</sequence>
<accession>A0AAD6UHQ7</accession>
<feature type="region of interest" description="Disordered" evidence="1">
    <location>
        <begin position="80"/>
        <end position="102"/>
    </location>
</feature>
<evidence type="ECO:0000256" key="1">
    <source>
        <dbReference type="SAM" id="MobiDB-lite"/>
    </source>
</evidence>
<feature type="compositionally biased region" description="Low complexity" evidence="1">
    <location>
        <begin position="80"/>
        <end position="100"/>
    </location>
</feature>
<proteinExistence type="predicted"/>
<dbReference type="AlphaFoldDB" id="A0AAD6UHQ7"/>
<evidence type="ECO:0000313" key="3">
    <source>
        <dbReference type="Proteomes" id="UP001222325"/>
    </source>
</evidence>
<comment type="caution">
    <text evidence="2">The sequence shown here is derived from an EMBL/GenBank/DDBJ whole genome shotgun (WGS) entry which is preliminary data.</text>
</comment>
<gene>
    <name evidence="2" type="ORF">B0H15DRAFT_811093</name>
</gene>
<dbReference type="EMBL" id="JARJCN010000002">
    <property type="protein sequence ID" value="KAJ7103135.1"/>
    <property type="molecule type" value="Genomic_DNA"/>
</dbReference>
<protein>
    <submittedName>
        <fullName evidence="2">Uncharacterized protein</fullName>
    </submittedName>
</protein>